<keyword evidence="4 8" id="KW-1003">Cell membrane</keyword>
<keyword evidence="5 8" id="KW-0812">Transmembrane</keyword>
<keyword evidence="10" id="KW-1185">Reference proteome</keyword>
<dbReference type="FunFam" id="1.20.58.340:FF:000012">
    <property type="entry name" value="Magnesium transport protein CorA"/>
    <property type="match status" value="1"/>
</dbReference>
<keyword evidence="3 8" id="KW-0813">Transport</keyword>
<dbReference type="Gene3D" id="3.30.460.20">
    <property type="entry name" value="CorA soluble domain-like"/>
    <property type="match status" value="1"/>
</dbReference>
<comment type="subcellular location">
    <subcellularLocation>
        <location evidence="1">Cell membrane</location>
        <topology evidence="1">Multi-pass membrane protein</topology>
    </subcellularLocation>
    <subcellularLocation>
        <location evidence="8">Membrane</location>
        <topology evidence="8">Multi-pass membrane protein</topology>
    </subcellularLocation>
</comment>
<evidence type="ECO:0000256" key="7">
    <source>
        <dbReference type="ARBA" id="ARBA00023136"/>
    </source>
</evidence>
<evidence type="ECO:0000256" key="5">
    <source>
        <dbReference type="ARBA" id="ARBA00022692"/>
    </source>
</evidence>
<evidence type="ECO:0000256" key="4">
    <source>
        <dbReference type="ARBA" id="ARBA00022475"/>
    </source>
</evidence>
<sequence length="340" mass="39790">MEQNGAKGSRKQKITLVDYDESNFQEKEITNVEECFPFKDKPTITWINVDGLHPPEIPEKIGNYFGLHPLILEDILNTDQRPKIEDFDEHLFVVLKMLYFDKEKDEVFSEQFSEQISFILSSNFVISFQEKGSKVFENIRDRIKNSKGKIRKKGPDYLIYALIDAIVDSYFKILEKFGEKIEFLEEELVEDPNPETLQTIHELKRELISLRKTIWPLREIIGGLSRGETPLIKESTEIYFKDIYDHTIQIIDTIETYREMVSSMLDVYLSSVSNKMNEVMKVLTIIATIFIPLTFIAGLYGMNFAFMPELEWTMGYPIVLLIMVTVAGLMVIYFRRKEWL</sequence>
<keyword evidence="7 8" id="KW-0472">Membrane</keyword>
<gene>
    <name evidence="8" type="primary">corA</name>
    <name evidence="9" type="ORF">AKJ49_02405</name>
</gene>
<dbReference type="PATRIC" id="fig|1698278.3.peg.556"/>
<evidence type="ECO:0000256" key="6">
    <source>
        <dbReference type="ARBA" id="ARBA00022989"/>
    </source>
</evidence>
<dbReference type="Gene3D" id="1.20.58.340">
    <property type="entry name" value="Magnesium transport protein CorA, transmembrane region"/>
    <property type="match status" value="2"/>
</dbReference>
<comment type="caution">
    <text evidence="9">The sequence shown here is derived from an EMBL/GenBank/DDBJ whole genome shotgun (WGS) entry which is preliminary data.</text>
</comment>
<dbReference type="InterPro" id="IPR045863">
    <property type="entry name" value="CorA_TM1_TM2"/>
</dbReference>
<name>A0A133VC34_9EURY</name>
<dbReference type="EMBL" id="LHYC01000087">
    <property type="protein sequence ID" value="KXB04011.1"/>
    <property type="molecule type" value="Genomic_DNA"/>
</dbReference>
<dbReference type="Proteomes" id="UP000070549">
    <property type="component" value="Unassembled WGS sequence"/>
</dbReference>
<keyword evidence="8" id="KW-0406">Ion transport</keyword>
<accession>A0A133VC34</accession>
<dbReference type="Pfam" id="PF01544">
    <property type="entry name" value="CorA"/>
    <property type="match status" value="1"/>
</dbReference>
<dbReference type="GO" id="GO:0015087">
    <property type="term" value="F:cobalt ion transmembrane transporter activity"/>
    <property type="evidence" value="ECO:0007669"/>
    <property type="project" value="UniProtKB-UniRule"/>
</dbReference>
<dbReference type="SUPFAM" id="SSF144083">
    <property type="entry name" value="Magnesium transport protein CorA, transmembrane region"/>
    <property type="match status" value="1"/>
</dbReference>
<feature type="transmembrane region" description="Helical" evidence="8">
    <location>
        <begin position="314"/>
        <end position="334"/>
    </location>
</feature>
<evidence type="ECO:0000256" key="3">
    <source>
        <dbReference type="ARBA" id="ARBA00022448"/>
    </source>
</evidence>
<keyword evidence="6 8" id="KW-1133">Transmembrane helix</keyword>
<keyword evidence="8" id="KW-0460">Magnesium</keyword>
<comment type="similarity">
    <text evidence="2 8">Belongs to the CorA metal ion transporter (MIT) (TC 1.A.35) family.</text>
</comment>
<protein>
    <recommendedName>
        <fullName evidence="8">Magnesium transport protein CorA</fullName>
    </recommendedName>
</protein>
<dbReference type="InterPro" id="IPR004488">
    <property type="entry name" value="Mg/Co-transport_prot_CorA"/>
</dbReference>
<reference evidence="9 10" key="1">
    <citation type="journal article" date="2016" name="Sci. Rep.">
        <title>Metabolic traits of an uncultured archaeal lineage -MSBL1- from brine pools of the Red Sea.</title>
        <authorList>
            <person name="Mwirichia R."/>
            <person name="Alam I."/>
            <person name="Rashid M."/>
            <person name="Vinu M."/>
            <person name="Ba-Alawi W."/>
            <person name="Anthony Kamau A."/>
            <person name="Kamanda Ngugi D."/>
            <person name="Goker M."/>
            <person name="Klenk H.P."/>
            <person name="Bajic V."/>
            <person name="Stingl U."/>
        </authorList>
    </citation>
    <scope>NUCLEOTIDE SEQUENCE [LARGE SCALE GENOMIC DNA]</scope>
    <source>
        <strain evidence="9">SCGC-AAA382A03</strain>
    </source>
</reference>
<dbReference type="GO" id="GO:0005886">
    <property type="term" value="C:plasma membrane"/>
    <property type="evidence" value="ECO:0007669"/>
    <property type="project" value="UniProtKB-SubCell"/>
</dbReference>
<dbReference type="GO" id="GO:0050897">
    <property type="term" value="F:cobalt ion binding"/>
    <property type="evidence" value="ECO:0007669"/>
    <property type="project" value="TreeGrafter"/>
</dbReference>
<dbReference type="PANTHER" id="PTHR46494">
    <property type="entry name" value="CORA FAMILY METAL ION TRANSPORTER (EUROFUNG)"/>
    <property type="match status" value="1"/>
</dbReference>
<evidence type="ECO:0000256" key="2">
    <source>
        <dbReference type="ARBA" id="ARBA00009765"/>
    </source>
</evidence>
<dbReference type="CDD" id="cd12828">
    <property type="entry name" value="TmCorA-like_1"/>
    <property type="match status" value="1"/>
</dbReference>
<evidence type="ECO:0000313" key="10">
    <source>
        <dbReference type="Proteomes" id="UP000070549"/>
    </source>
</evidence>
<evidence type="ECO:0000256" key="1">
    <source>
        <dbReference type="ARBA" id="ARBA00004651"/>
    </source>
</evidence>
<feature type="transmembrane region" description="Helical" evidence="8">
    <location>
        <begin position="282"/>
        <end position="302"/>
    </location>
</feature>
<dbReference type="NCBIfam" id="TIGR00383">
    <property type="entry name" value="corA"/>
    <property type="match status" value="1"/>
</dbReference>
<proteinExistence type="inferred from homology"/>
<dbReference type="AlphaFoldDB" id="A0A133VC34"/>
<dbReference type="InterPro" id="IPR002523">
    <property type="entry name" value="MgTranspt_CorA/ZnTranspt_ZntB"/>
</dbReference>
<dbReference type="PANTHER" id="PTHR46494:SF1">
    <property type="entry name" value="CORA FAMILY METAL ION TRANSPORTER (EUROFUNG)"/>
    <property type="match status" value="1"/>
</dbReference>
<dbReference type="SUPFAM" id="SSF143865">
    <property type="entry name" value="CorA soluble domain-like"/>
    <property type="match status" value="1"/>
</dbReference>
<comment type="function">
    <text evidence="8">Mediates influx of magnesium ions.</text>
</comment>
<dbReference type="GO" id="GO:0015095">
    <property type="term" value="F:magnesium ion transmembrane transporter activity"/>
    <property type="evidence" value="ECO:0007669"/>
    <property type="project" value="UniProtKB-UniRule"/>
</dbReference>
<dbReference type="InterPro" id="IPR045861">
    <property type="entry name" value="CorA_cytoplasmic_dom"/>
</dbReference>
<evidence type="ECO:0000256" key="8">
    <source>
        <dbReference type="RuleBase" id="RU362010"/>
    </source>
</evidence>
<evidence type="ECO:0000313" key="9">
    <source>
        <dbReference type="EMBL" id="KXB04011.1"/>
    </source>
</evidence>
<organism evidence="9 10">
    <name type="scientific">candidate division MSBL1 archaeon SCGC-AAA382A03</name>
    <dbReference type="NCBI Taxonomy" id="1698278"/>
    <lineage>
        <taxon>Archaea</taxon>
        <taxon>Methanobacteriati</taxon>
        <taxon>Methanobacteriota</taxon>
        <taxon>candidate division MSBL1</taxon>
    </lineage>
</organism>
<dbReference type="GO" id="GO:0000287">
    <property type="term" value="F:magnesium ion binding"/>
    <property type="evidence" value="ECO:0007669"/>
    <property type="project" value="TreeGrafter"/>
</dbReference>